<dbReference type="AlphaFoldDB" id="A0A5C8PVX9"/>
<proteinExistence type="predicted"/>
<accession>A0A5C8PVX9</accession>
<dbReference type="SUPFAM" id="SSF53474">
    <property type="entry name" value="alpha/beta-Hydrolases"/>
    <property type="match status" value="1"/>
</dbReference>
<feature type="chain" id="PRO_5022676609" evidence="2">
    <location>
        <begin position="31"/>
        <end position="393"/>
    </location>
</feature>
<name>A0A5C8PVX9_9HYPH</name>
<sequence>MPGGPRAILDRRGLVRLLIGLAALPASALAAPPTKTPSRSKAPTGPKPASARPKPPPPAPAPPRQAITRILPFRTAPFPYRGPGEDGRSPFFNVAQGRRRGRSMASGEVLWEDTTYADAGVLLHVPASFDPRKPVRLVVFFHGHGSSIDRVVSDMEIVRQVTQADINAVLIAPQFARLAADSSAGKFWQPGALARFLEEAAVRLTDAASVNAADRPVVAAALRAAPVILVAFSGGYKPAAFVLDRGGATGRIVGVLLLDALYDEEDRYARWFGAARRRGFLVSLYTDSTAPRQAILIDRLRQRGVGIGTALPATVQAGTAAFVPCGSIMRHGRFVLDGPPHDPMRVVLTATRPPPLPPKPPVATKPAAGKPPATTSKARPPVKRPAAAKPRSR</sequence>
<feature type="compositionally biased region" description="Pro residues" evidence="1">
    <location>
        <begin position="352"/>
        <end position="363"/>
    </location>
</feature>
<reference evidence="3 4" key="1">
    <citation type="submission" date="2019-06" db="EMBL/GenBank/DDBJ databases">
        <title>New taxonomy in bacterial strain CC-CFT640, isolated from vineyard.</title>
        <authorList>
            <person name="Lin S.-Y."/>
            <person name="Tsai C.-F."/>
            <person name="Young C.-C."/>
        </authorList>
    </citation>
    <scope>NUCLEOTIDE SEQUENCE [LARGE SCALE GENOMIC DNA]</scope>
    <source>
        <strain evidence="3 4">CC-CFT640</strain>
    </source>
</reference>
<dbReference type="PANTHER" id="PTHR48125:SF12">
    <property type="entry name" value="AT HOOK TRANSCRIPTION FACTOR FAMILY-RELATED"/>
    <property type="match status" value="1"/>
</dbReference>
<feature type="region of interest" description="Disordered" evidence="1">
    <location>
        <begin position="28"/>
        <end position="64"/>
    </location>
</feature>
<comment type="caution">
    <text evidence="3">The sequence shown here is derived from an EMBL/GenBank/DDBJ whole genome shotgun (WGS) entry which is preliminary data.</text>
</comment>
<dbReference type="EMBL" id="VDUZ01000002">
    <property type="protein sequence ID" value="TXL82019.1"/>
    <property type="molecule type" value="Genomic_DNA"/>
</dbReference>
<keyword evidence="4" id="KW-1185">Reference proteome</keyword>
<gene>
    <name evidence="3" type="ORF">FHP25_02850</name>
</gene>
<feature type="compositionally biased region" description="Pro residues" evidence="1">
    <location>
        <begin position="53"/>
        <end position="63"/>
    </location>
</feature>
<dbReference type="InterPro" id="IPR029058">
    <property type="entry name" value="AB_hydrolase_fold"/>
</dbReference>
<keyword evidence="3" id="KW-0378">Hydrolase</keyword>
<dbReference type="OrthoDB" id="8019456at2"/>
<feature type="signal peptide" evidence="2">
    <location>
        <begin position="1"/>
        <end position="30"/>
    </location>
</feature>
<evidence type="ECO:0000313" key="4">
    <source>
        <dbReference type="Proteomes" id="UP000321638"/>
    </source>
</evidence>
<dbReference type="Proteomes" id="UP000321638">
    <property type="component" value="Unassembled WGS sequence"/>
</dbReference>
<evidence type="ECO:0000256" key="2">
    <source>
        <dbReference type="SAM" id="SignalP"/>
    </source>
</evidence>
<protein>
    <submittedName>
        <fullName evidence="3">Alpha/beta hydrolase</fullName>
    </submittedName>
</protein>
<dbReference type="PANTHER" id="PTHR48125">
    <property type="entry name" value="LP07818P1"/>
    <property type="match status" value="1"/>
</dbReference>
<evidence type="ECO:0000256" key="1">
    <source>
        <dbReference type="SAM" id="MobiDB-lite"/>
    </source>
</evidence>
<organism evidence="3 4">
    <name type="scientific">Vineibacter terrae</name>
    <dbReference type="NCBI Taxonomy" id="2586908"/>
    <lineage>
        <taxon>Bacteria</taxon>
        <taxon>Pseudomonadati</taxon>
        <taxon>Pseudomonadota</taxon>
        <taxon>Alphaproteobacteria</taxon>
        <taxon>Hyphomicrobiales</taxon>
        <taxon>Vineibacter</taxon>
    </lineage>
</organism>
<evidence type="ECO:0000313" key="3">
    <source>
        <dbReference type="EMBL" id="TXL82019.1"/>
    </source>
</evidence>
<dbReference type="Gene3D" id="3.40.50.1820">
    <property type="entry name" value="alpha/beta hydrolase"/>
    <property type="match status" value="1"/>
</dbReference>
<feature type="region of interest" description="Disordered" evidence="1">
    <location>
        <begin position="345"/>
        <end position="393"/>
    </location>
</feature>
<dbReference type="GO" id="GO:0016787">
    <property type="term" value="F:hydrolase activity"/>
    <property type="evidence" value="ECO:0007669"/>
    <property type="project" value="UniProtKB-KW"/>
</dbReference>
<keyword evidence="2" id="KW-0732">Signal</keyword>
<feature type="compositionally biased region" description="Low complexity" evidence="1">
    <location>
        <begin position="364"/>
        <end position="393"/>
    </location>
</feature>
<dbReference type="RefSeq" id="WP_147845374.1">
    <property type="nucleotide sequence ID" value="NZ_VDUZ01000002.1"/>
</dbReference>